<dbReference type="InterPro" id="IPR041698">
    <property type="entry name" value="Methyltransf_25"/>
</dbReference>
<dbReference type="InterPro" id="IPR036873">
    <property type="entry name" value="Rhodanese-like_dom_sf"/>
</dbReference>
<dbReference type="CDD" id="cd00158">
    <property type="entry name" value="RHOD"/>
    <property type="match status" value="1"/>
</dbReference>
<organism evidence="2 3">
    <name type="scientific">Thiothrix lacustris</name>
    <dbReference type="NCBI Taxonomy" id="525917"/>
    <lineage>
        <taxon>Bacteria</taxon>
        <taxon>Pseudomonadati</taxon>
        <taxon>Pseudomonadota</taxon>
        <taxon>Gammaproteobacteria</taxon>
        <taxon>Thiotrichales</taxon>
        <taxon>Thiotrichaceae</taxon>
        <taxon>Thiothrix</taxon>
    </lineage>
</organism>
<accession>A0A1Y1QKK0</accession>
<dbReference type="InterPro" id="IPR029063">
    <property type="entry name" value="SAM-dependent_MTases_sf"/>
</dbReference>
<proteinExistence type="predicted"/>
<gene>
    <name evidence="2" type="ORF">BWK73_26920</name>
</gene>
<dbReference type="SUPFAM" id="SSF52821">
    <property type="entry name" value="Rhodanese/Cell cycle control phosphatase"/>
    <property type="match status" value="1"/>
</dbReference>
<comment type="caution">
    <text evidence="2">The sequence shown here is derived from an EMBL/GenBank/DDBJ whole genome shotgun (WGS) entry which is preliminary data.</text>
</comment>
<keyword evidence="2" id="KW-0808">Transferase</keyword>
<dbReference type="PROSITE" id="PS50206">
    <property type="entry name" value="RHODANESE_3"/>
    <property type="match status" value="1"/>
</dbReference>
<feature type="domain" description="Rhodanese" evidence="1">
    <location>
        <begin position="6"/>
        <end position="85"/>
    </location>
</feature>
<reference evidence="2 3" key="1">
    <citation type="submission" date="2017-01" db="EMBL/GenBank/DDBJ databases">
        <title>Novel large sulfur bacteria in the metagenomes of groundwater-fed chemosynthetic microbial mats in the Lake Huron basin.</title>
        <authorList>
            <person name="Sharrar A.M."/>
            <person name="Flood B.E."/>
            <person name="Bailey J.V."/>
            <person name="Jones D.S."/>
            <person name="Biddanda B."/>
            <person name="Ruberg S.A."/>
            <person name="Marcus D.N."/>
            <person name="Dick G.J."/>
        </authorList>
    </citation>
    <scope>NUCLEOTIDE SEQUENCE [LARGE SCALE GENOMIC DNA]</scope>
    <source>
        <strain evidence="2">A8</strain>
    </source>
</reference>
<dbReference type="PANTHER" id="PTHR42912:SF83">
    <property type="entry name" value="METHYLTRANSFERASE TYPE 11 DOMAIN-CONTAINING PROTEIN"/>
    <property type="match status" value="1"/>
</dbReference>
<evidence type="ECO:0000313" key="3">
    <source>
        <dbReference type="Proteomes" id="UP000192491"/>
    </source>
</evidence>
<protein>
    <submittedName>
        <fullName evidence="2">Methyltransferase type 11</fullName>
    </submittedName>
</protein>
<dbReference type="Pfam" id="PF13649">
    <property type="entry name" value="Methyltransf_25"/>
    <property type="match status" value="1"/>
</dbReference>
<evidence type="ECO:0000259" key="1">
    <source>
        <dbReference type="PROSITE" id="PS50206"/>
    </source>
</evidence>
<keyword evidence="2" id="KW-0489">Methyltransferase</keyword>
<dbReference type="EMBL" id="MTEJ01000193">
    <property type="protein sequence ID" value="OQX07895.1"/>
    <property type="molecule type" value="Genomic_DNA"/>
</dbReference>
<dbReference type="SUPFAM" id="SSF53335">
    <property type="entry name" value="S-adenosyl-L-methionine-dependent methyltransferases"/>
    <property type="match status" value="1"/>
</dbReference>
<dbReference type="PANTHER" id="PTHR42912">
    <property type="entry name" value="METHYLTRANSFERASE"/>
    <property type="match status" value="1"/>
</dbReference>
<sequence length="277" mass="30697">MPIARVDCRTVAAFCQGHHAHACSIPVDELPARMHELPKTSEPLIVYAGGEDLQKACEFLSSKGYQVAQAIEWTPLLAANLQAISQLEVGTQSQRLWQPAPLMARFVTEFMPAHQIQPGQSLDIGCGAGRDMVYLAMHGWQMTGIDYIPGALQRAQYLAHSQHVTVTTLQLDLETGEDPFVTFADGQFALITVARYLHRPLFPWLKRLLKPGGILIYQTFMQGSEQFGSPRNPNFLLKPGELAQVFAHTEILLDEVETLDDGRPVSAFICRQAADCL</sequence>
<dbReference type="InterPro" id="IPR050508">
    <property type="entry name" value="Methyltransf_Superfamily"/>
</dbReference>
<dbReference type="Proteomes" id="UP000192491">
    <property type="component" value="Unassembled WGS sequence"/>
</dbReference>
<dbReference type="CDD" id="cd02440">
    <property type="entry name" value="AdoMet_MTases"/>
    <property type="match status" value="1"/>
</dbReference>
<dbReference type="AlphaFoldDB" id="A0A1Y1QKK0"/>
<evidence type="ECO:0000313" key="2">
    <source>
        <dbReference type="EMBL" id="OQX07895.1"/>
    </source>
</evidence>
<dbReference type="Gene3D" id="3.40.50.150">
    <property type="entry name" value="Vaccinia Virus protein VP39"/>
    <property type="match status" value="1"/>
</dbReference>
<dbReference type="GO" id="GO:0032259">
    <property type="term" value="P:methylation"/>
    <property type="evidence" value="ECO:0007669"/>
    <property type="project" value="UniProtKB-KW"/>
</dbReference>
<name>A0A1Y1QKK0_9GAMM</name>
<dbReference type="GO" id="GO:0008168">
    <property type="term" value="F:methyltransferase activity"/>
    <property type="evidence" value="ECO:0007669"/>
    <property type="project" value="UniProtKB-KW"/>
</dbReference>
<dbReference type="Gene3D" id="3.40.250.10">
    <property type="entry name" value="Rhodanese-like domain"/>
    <property type="match status" value="1"/>
</dbReference>
<dbReference type="InterPro" id="IPR001763">
    <property type="entry name" value="Rhodanese-like_dom"/>
</dbReference>